<evidence type="ECO:0000313" key="3">
    <source>
        <dbReference type="EMBL" id="MBE8712955.1"/>
    </source>
</evidence>
<dbReference type="AlphaFoldDB" id="A0A928UX53"/>
<dbReference type="RefSeq" id="WP_196935773.1">
    <property type="nucleotide sequence ID" value="NZ_MU158698.1"/>
</dbReference>
<organism evidence="3 4">
    <name type="scientific">Sphingobacterium hungaricum</name>
    <dbReference type="NCBI Taxonomy" id="2082723"/>
    <lineage>
        <taxon>Bacteria</taxon>
        <taxon>Pseudomonadati</taxon>
        <taxon>Bacteroidota</taxon>
        <taxon>Sphingobacteriia</taxon>
        <taxon>Sphingobacteriales</taxon>
        <taxon>Sphingobacteriaceae</taxon>
        <taxon>Sphingobacterium</taxon>
    </lineage>
</organism>
<feature type="domain" description="SCP" evidence="2">
    <location>
        <begin position="60"/>
        <end position="179"/>
    </location>
</feature>
<protein>
    <recommendedName>
        <fullName evidence="2">SCP domain-containing protein</fullName>
    </recommendedName>
</protein>
<dbReference type="PANTHER" id="PTHR31157">
    <property type="entry name" value="SCP DOMAIN-CONTAINING PROTEIN"/>
    <property type="match status" value="1"/>
</dbReference>
<evidence type="ECO:0000313" key="4">
    <source>
        <dbReference type="Proteomes" id="UP000616201"/>
    </source>
</evidence>
<comment type="caution">
    <text evidence="3">The sequence shown here is derived from an EMBL/GenBank/DDBJ whole genome shotgun (WGS) entry which is preliminary data.</text>
</comment>
<accession>A0A928UX53</accession>
<dbReference type="CDD" id="cd05379">
    <property type="entry name" value="CAP_bacterial"/>
    <property type="match status" value="1"/>
</dbReference>
<evidence type="ECO:0000259" key="2">
    <source>
        <dbReference type="Pfam" id="PF00188"/>
    </source>
</evidence>
<gene>
    <name evidence="3" type="ORF">C4F49_04615</name>
</gene>
<dbReference type="InterPro" id="IPR014044">
    <property type="entry name" value="CAP_dom"/>
</dbReference>
<dbReference type="Proteomes" id="UP000616201">
    <property type="component" value="Unassembled WGS sequence"/>
</dbReference>
<keyword evidence="4" id="KW-1185">Reference proteome</keyword>
<dbReference type="InterPro" id="IPR035940">
    <property type="entry name" value="CAP_sf"/>
</dbReference>
<keyword evidence="1" id="KW-0732">Signal</keyword>
<dbReference type="PANTHER" id="PTHR31157:SF1">
    <property type="entry name" value="SCP DOMAIN-CONTAINING PROTEIN"/>
    <property type="match status" value="1"/>
</dbReference>
<feature type="chain" id="PRO_5037163561" description="SCP domain-containing protein" evidence="1">
    <location>
        <begin position="17"/>
        <end position="190"/>
    </location>
</feature>
<feature type="signal peptide" evidence="1">
    <location>
        <begin position="1"/>
        <end position="16"/>
    </location>
</feature>
<dbReference type="SUPFAM" id="SSF55797">
    <property type="entry name" value="PR-1-like"/>
    <property type="match status" value="1"/>
</dbReference>
<name>A0A928UX53_9SPHI</name>
<dbReference type="EMBL" id="PRDK01000003">
    <property type="protein sequence ID" value="MBE8712955.1"/>
    <property type="molecule type" value="Genomic_DNA"/>
</dbReference>
<evidence type="ECO:0000256" key="1">
    <source>
        <dbReference type="SAM" id="SignalP"/>
    </source>
</evidence>
<sequence>MRIFLLFILLSSTAFAQKKQIITDKIQAKSAYELLNDIRLHPEKYRKVLGISNVELITKTKLVWNDQLAKVAESRAYDMANRNYFDHTNPDGFGPNYFIQRAGYQLNADWLKTKSANNFESIGANHPTAEDGIKALIIGKGSPGFMHRKHLLGMDTWNGSLQDIGIGFVQVPKGTAYKTYLCVIIAKHDW</sequence>
<proteinExistence type="predicted"/>
<dbReference type="Pfam" id="PF00188">
    <property type="entry name" value="CAP"/>
    <property type="match status" value="1"/>
</dbReference>
<dbReference type="Gene3D" id="3.40.33.10">
    <property type="entry name" value="CAP"/>
    <property type="match status" value="1"/>
</dbReference>
<reference evidence="3" key="1">
    <citation type="submission" date="2018-02" db="EMBL/GenBank/DDBJ databases">
        <authorList>
            <person name="Vasarhelyi B.M."/>
            <person name="Deshmukh S."/>
            <person name="Balint B."/>
            <person name="Kukolya J."/>
        </authorList>
    </citation>
    <scope>NUCLEOTIDE SEQUENCE</scope>
    <source>
        <strain evidence="3">KB22</strain>
    </source>
</reference>